<feature type="repeat" description="Solcar" evidence="11">
    <location>
        <begin position="138"/>
        <end position="222"/>
    </location>
</feature>
<comment type="subcellular location">
    <subcellularLocation>
        <location evidence="1">Membrane</location>
        <topology evidence="1">Multi-pass membrane protein</topology>
    </subcellularLocation>
    <subcellularLocation>
        <location evidence="10">Mitochondrion inner membrane</location>
        <topology evidence="10">Multi-pass membrane protein</topology>
    </subcellularLocation>
</comment>
<evidence type="ECO:0000256" key="10">
    <source>
        <dbReference type="HAMAP-Rule" id="MF_03064"/>
    </source>
</evidence>
<gene>
    <name evidence="12" type="ORF">GJ744_010934</name>
</gene>
<dbReference type="InterPro" id="IPR023395">
    <property type="entry name" value="MCP_dom_sf"/>
</dbReference>
<keyword evidence="13" id="KW-1185">Reference proteome</keyword>
<dbReference type="GO" id="GO:0005743">
    <property type="term" value="C:mitochondrial inner membrane"/>
    <property type="evidence" value="ECO:0007669"/>
    <property type="project" value="UniProtKB-SubCell"/>
</dbReference>
<evidence type="ECO:0000256" key="3">
    <source>
        <dbReference type="ARBA" id="ARBA00022692"/>
    </source>
</evidence>
<dbReference type="GO" id="GO:0015187">
    <property type="term" value="F:glycine transmembrane transporter activity"/>
    <property type="evidence" value="ECO:0007669"/>
    <property type="project" value="UniProtKB-UniRule"/>
</dbReference>
<dbReference type="PANTHER" id="PTHR46181">
    <property type="entry name" value="MITOCHONDRIAL GLYCINE TRANSPORTER"/>
    <property type="match status" value="1"/>
</dbReference>
<dbReference type="EMBL" id="JAACFV010000074">
    <property type="protein sequence ID" value="KAF7507121.1"/>
    <property type="molecule type" value="Genomic_DNA"/>
</dbReference>
<comment type="caution">
    <text evidence="12">The sequence shown here is derived from an EMBL/GenBank/DDBJ whole genome shotgun (WGS) entry which is preliminary data.</text>
</comment>
<keyword evidence="7 10" id="KW-0496">Mitochondrion</keyword>
<protein>
    <recommendedName>
        <fullName evidence="10">Mitochondrial glycine transporter</fullName>
    </recommendedName>
    <alternativeName>
        <fullName evidence="10">Solute carrier family 25 member 38 homolog</fullName>
    </alternativeName>
</protein>
<organism evidence="12 13">
    <name type="scientific">Endocarpon pusillum</name>
    <dbReference type="NCBI Taxonomy" id="364733"/>
    <lineage>
        <taxon>Eukaryota</taxon>
        <taxon>Fungi</taxon>
        <taxon>Dikarya</taxon>
        <taxon>Ascomycota</taxon>
        <taxon>Pezizomycotina</taxon>
        <taxon>Eurotiomycetes</taxon>
        <taxon>Chaetothyriomycetidae</taxon>
        <taxon>Verrucariales</taxon>
        <taxon>Verrucariaceae</taxon>
        <taxon>Endocarpon</taxon>
    </lineage>
</organism>
<dbReference type="Gene3D" id="1.50.40.10">
    <property type="entry name" value="Mitochondrial carrier domain"/>
    <property type="match status" value="2"/>
</dbReference>
<feature type="repeat" description="Solcar" evidence="11">
    <location>
        <begin position="235"/>
        <end position="319"/>
    </location>
</feature>
<evidence type="ECO:0000256" key="4">
    <source>
        <dbReference type="ARBA" id="ARBA00022737"/>
    </source>
</evidence>
<name>A0A8H7AHC0_9EURO</name>
<dbReference type="AlphaFoldDB" id="A0A8H7AHC0"/>
<comment type="function">
    <text evidence="10">Mitochondrial glycine transporter that imports glycine into the mitochondrial matrix. Plays an important role in providing glycine for the first enzymatic step in heme biosynthesis, the condensation of glycine with succinyl-CoA to produce 5-aminolevulinate (ALA) in the miochondrial matrix.</text>
</comment>
<evidence type="ECO:0000256" key="2">
    <source>
        <dbReference type="ARBA" id="ARBA00022448"/>
    </source>
</evidence>
<dbReference type="Proteomes" id="UP000606974">
    <property type="component" value="Unassembled WGS sequence"/>
</dbReference>
<evidence type="ECO:0000256" key="5">
    <source>
        <dbReference type="ARBA" id="ARBA00022792"/>
    </source>
</evidence>
<accession>A0A8H7AHC0</accession>
<dbReference type="Pfam" id="PF00153">
    <property type="entry name" value="Mito_carr"/>
    <property type="match status" value="3"/>
</dbReference>
<dbReference type="SUPFAM" id="SSF103506">
    <property type="entry name" value="Mitochondrial carrier"/>
    <property type="match status" value="1"/>
</dbReference>
<dbReference type="HAMAP" id="MF_03064">
    <property type="entry name" value="SLC25A38"/>
    <property type="match status" value="1"/>
</dbReference>
<keyword evidence="3 10" id="KW-0812">Transmembrane</keyword>
<evidence type="ECO:0000256" key="1">
    <source>
        <dbReference type="ARBA" id="ARBA00004141"/>
    </source>
</evidence>
<keyword evidence="5 10" id="KW-0999">Mitochondrion inner membrane</keyword>
<feature type="repeat" description="Solcar" evidence="11">
    <location>
        <begin position="21"/>
        <end position="104"/>
    </location>
</feature>
<comment type="similarity">
    <text evidence="10">Belongs to the mitochondrial carrier (TC 2.A.29) family. SLC25A38 subfamily.</text>
</comment>
<dbReference type="InterPro" id="IPR030847">
    <property type="entry name" value="Hem25/SLC25A38"/>
</dbReference>
<evidence type="ECO:0000256" key="6">
    <source>
        <dbReference type="ARBA" id="ARBA00022989"/>
    </source>
</evidence>
<keyword evidence="6 10" id="KW-1133">Transmembrane helix</keyword>
<evidence type="ECO:0000313" key="12">
    <source>
        <dbReference type="EMBL" id="KAF7507121.1"/>
    </source>
</evidence>
<comment type="catalytic activity">
    <reaction evidence="9 10">
        <text>glycine(in) = glycine(out)</text>
        <dbReference type="Rhea" id="RHEA:70715"/>
        <dbReference type="ChEBI" id="CHEBI:57305"/>
    </reaction>
</comment>
<evidence type="ECO:0000256" key="7">
    <source>
        <dbReference type="ARBA" id="ARBA00023128"/>
    </source>
</evidence>
<dbReference type="OrthoDB" id="1924968at2759"/>
<keyword evidence="4 10" id="KW-0677">Repeat</keyword>
<evidence type="ECO:0000313" key="13">
    <source>
        <dbReference type="Proteomes" id="UP000606974"/>
    </source>
</evidence>
<sequence length="333" mass="35685">MSHGFSPSSTQHVKPLQQTKPHPTFHFLAGLLSGLSTSVLLQPADLLKTRVQQSRTSTLLPVLRALLASPHPIASLWRGTLPSALRTGFGSALYFSSLNTLRQRVAQGQQRVSTEGVSLSLGDGIASSTRSSSVLPRLSNSENLLTGAVARVFAGFWMMPVTVIKVRYESDFYAYRSMLGASRDILSREGLRGFFAGLGATAVRDAPYAGLYVVFYEGSKKKLSGVVGKDGGGIIAASVNFASGVFAAGLATSITNPFDAVKTRLQLFPVKYGNMVRATKLMVKEDGVRSLFDGLALRMGRKALSSALAWTVYEELIGRAERYAGKTSANSVL</sequence>
<evidence type="ECO:0000256" key="11">
    <source>
        <dbReference type="PROSITE-ProRule" id="PRU00282"/>
    </source>
</evidence>
<dbReference type="PROSITE" id="PS50920">
    <property type="entry name" value="SOLCAR"/>
    <property type="match status" value="3"/>
</dbReference>
<keyword evidence="2 10" id="KW-0813">Transport</keyword>
<dbReference type="PANTHER" id="PTHR46181:SF3">
    <property type="entry name" value="MITOCHONDRIAL GLYCINE TRANSPORTER"/>
    <property type="match status" value="1"/>
</dbReference>
<dbReference type="FunFam" id="1.50.40.10:FF:000103">
    <property type="entry name" value="Mitochondrial glycine transporter"/>
    <property type="match status" value="1"/>
</dbReference>
<evidence type="ECO:0000256" key="8">
    <source>
        <dbReference type="ARBA" id="ARBA00023136"/>
    </source>
</evidence>
<proteinExistence type="inferred from homology"/>
<dbReference type="GO" id="GO:1904983">
    <property type="term" value="P:glycine import into mitochondrion"/>
    <property type="evidence" value="ECO:0007669"/>
    <property type="project" value="UniProtKB-UniRule"/>
</dbReference>
<keyword evidence="8 10" id="KW-0472">Membrane</keyword>
<dbReference type="InterPro" id="IPR018108">
    <property type="entry name" value="MCP_transmembrane"/>
</dbReference>
<evidence type="ECO:0000256" key="9">
    <source>
        <dbReference type="ARBA" id="ARBA00034060"/>
    </source>
</evidence>
<reference evidence="12" key="1">
    <citation type="submission" date="2020-02" db="EMBL/GenBank/DDBJ databases">
        <authorList>
            <person name="Palmer J.M."/>
        </authorList>
    </citation>
    <scope>NUCLEOTIDE SEQUENCE</scope>
    <source>
        <strain evidence="12">EPUS1.4</strain>
        <tissue evidence="12">Thallus</tissue>
    </source>
</reference>